<gene>
    <name evidence="3" type="ORF">RB2654_20288</name>
</gene>
<dbReference type="RefSeq" id="WP_008334951.1">
    <property type="nucleotide sequence ID" value="NZ_CH902578.1"/>
</dbReference>
<evidence type="ECO:0000313" key="3">
    <source>
        <dbReference type="EMBL" id="EAQ14959.1"/>
    </source>
</evidence>
<dbReference type="eggNOG" id="COG1028">
    <property type="taxonomic scope" value="Bacteria"/>
</dbReference>
<keyword evidence="2" id="KW-0560">Oxidoreductase</keyword>
<dbReference type="HOGENOM" id="CLU_010194_1_3_5"/>
<name>A3VAL8_9RHOB</name>
<dbReference type="Pfam" id="PF13561">
    <property type="entry name" value="adh_short_C2"/>
    <property type="match status" value="1"/>
</dbReference>
<dbReference type="FunFam" id="3.40.50.720:FF:000084">
    <property type="entry name" value="Short-chain dehydrogenase reductase"/>
    <property type="match status" value="1"/>
</dbReference>
<dbReference type="GO" id="GO:0016491">
    <property type="term" value="F:oxidoreductase activity"/>
    <property type="evidence" value="ECO:0007669"/>
    <property type="project" value="UniProtKB-KW"/>
</dbReference>
<sequence>MTERLAGKRAVVTGAGRGIGRQIAVMFAGQGAKVLACDIDADALGRLAGEHPSILTHVADLTTEDGAGGLGEAAAEALSAVDVLVNAAAIVRFAPIPDMALADFHTTTKGEIDTVFLVTRAHWRLLEASGAASIINFASANTHTALKGLPAIAHTAGKGAAYAMTRQMAMEGGPFGIRANSIAPGFTVTEETEQHLDGPLMDNVRAKLMVGRLGTTTDIGHLAVYLASDESGFVTGADFRIDGGATAW</sequence>
<protein>
    <submittedName>
        <fullName evidence="3">Short-chain dehydrogenase/reductase</fullName>
    </submittedName>
</protein>
<keyword evidence="4" id="KW-1185">Reference proteome</keyword>
<reference evidence="3 4" key="1">
    <citation type="journal article" date="2010" name="J. Bacteriol.">
        <title>Genome sequences of Pelagibaca bermudensis HTCC2601T and Maritimibacter alkaliphilus HTCC2654T, the type strains of two marine Roseobacter genera.</title>
        <authorList>
            <person name="Thrash J.C."/>
            <person name="Cho J.C."/>
            <person name="Ferriera S."/>
            <person name="Johnson J."/>
            <person name="Vergin K.L."/>
            <person name="Giovannoni S.J."/>
        </authorList>
    </citation>
    <scope>NUCLEOTIDE SEQUENCE [LARGE SCALE GENOMIC DNA]</scope>
    <source>
        <strain evidence="3 4">HTCC2654</strain>
    </source>
</reference>
<dbReference type="STRING" id="314271.RB2654_20288"/>
<dbReference type="InterPro" id="IPR051122">
    <property type="entry name" value="SDR_DHRS6-like"/>
</dbReference>
<dbReference type="PRINTS" id="PR00081">
    <property type="entry name" value="GDHRDH"/>
</dbReference>
<evidence type="ECO:0000256" key="2">
    <source>
        <dbReference type="ARBA" id="ARBA00023002"/>
    </source>
</evidence>
<evidence type="ECO:0000256" key="1">
    <source>
        <dbReference type="ARBA" id="ARBA00006484"/>
    </source>
</evidence>
<proteinExistence type="inferred from homology"/>
<dbReference type="PANTHER" id="PTHR43477:SF1">
    <property type="entry name" value="DIHYDROANTICAPSIN 7-DEHYDROGENASE"/>
    <property type="match status" value="1"/>
</dbReference>
<dbReference type="EMBL" id="AAMT01000001">
    <property type="protein sequence ID" value="EAQ14959.1"/>
    <property type="molecule type" value="Genomic_DNA"/>
</dbReference>
<accession>A3VAL8</accession>
<dbReference type="CDD" id="cd05233">
    <property type="entry name" value="SDR_c"/>
    <property type="match status" value="1"/>
</dbReference>
<dbReference type="InterPro" id="IPR036291">
    <property type="entry name" value="NAD(P)-bd_dom_sf"/>
</dbReference>
<evidence type="ECO:0000313" key="4">
    <source>
        <dbReference type="Proteomes" id="UP000002931"/>
    </source>
</evidence>
<dbReference type="AlphaFoldDB" id="A3VAL8"/>
<dbReference type="PANTHER" id="PTHR43477">
    <property type="entry name" value="DIHYDROANTICAPSIN 7-DEHYDROGENASE"/>
    <property type="match status" value="1"/>
</dbReference>
<dbReference type="Gene3D" id="3.40.50.720">
    <property type="entry name" value="NAD(P)-binding Rossmann-like Domain"/>
    <property type="match status" value="1"/>
</dbReference>
<dbReference type="SUPFAM" id="SSF51735">
    <property type="entry name" value="NAD(P)-binding Rossmann-fold domains"/>
    <property type="match status" value="1"/>
</dbReference>
<organism evidence="3 4">
    <name type="scientific">Maritimibacter alkaliphilus HTCC2654</name>
    <dbReference type="NCBI Taxonomy" id="314271"/>
    <lineage>
        <taxon>Bacteria</taxon>
        <taxon>Pseudomonadati</taxon>
        <taxon>Pseudomonadota</taxon>
        <taxon>Alphaproteobacteria</taxon>
        <taxon>Rhodobacterales</taxon>
        <taxon>Roseobacteraceae</taxon>
        <taxon>Maritimibacter</taxon>
    </lineage>
</organism>
<comment type="similarity">
    <text evidence="1">Belongs to the short-chain dehydrogenases/reductases (SDR) family.</text>
</comment>
<comment type="caution">
    <text evidence="3">The sequence shown here is derived from an EMBL/GenBank/DDBJ whole genome shotgun (WGS) entry which is preliminary data.</text>
</comment>
<dbReference type="InterPro" id="IPR002347">
    <property type="entry name" value="SDR_fam"/>
</dbReference>
<dbReference type="OrthoDB" id="9789398at2"/>
<dbReference type="Proteomes" id="UP000002931">
    <property type="component" value="Unassembled WGS sequence"/>
</dbReference>